<protein>
    <submittedName>
        <fullName evidence="3">Uncharacterized protein</fullName>
    </submittedName>
</protein>
<dbReference type="AlphaFoldDB" id="A0A9W7KW45"/>
<feature type="compositionally biased region" description="Basic and acidic residues" evidence="1">
    <location>
        <begin position="431"/>
        <end position="442"/>
    </location>
</feature>
<feature type="transmembrane region" description="Helical" evidence="2">
    <location>
        <begin position="12"/>
        <end position="36"/>
    </location>
</feature>
<feature type="compositionally biased region" description="Basic and acidic residues" evidence="1">
    <location>
        <begin position="467"/>
        <end position="479"/>
    </location>
</feature>
<feature type="region of interest" description="Disordered" evidence="1">
    <location>
        <begin position="377"/>
        <end position="479"/>
    </location>
</feature>
<reference evidence="4" key="1">
    <citation type="journal article" date="2023" name="Commun. Biol.">
        <title>Genome analysis of Parmales, the sister group of diatoms, reveals the evolutionary specialization of diatoms from phago-mixotrophs to photoautotrophs.</title>
        <authorList>
            <person name="Ban H."/>
            <person name="Sato S."/>
            <person name="Yoshikawa S."/>
            <person name="Yamada K."/>
            <person name="Nakamura Y."/>
            <person name="Ichinomiya M."/>
            <person name="Sato N."/>
            <person name="Blanc-Mathieu R."/>
            <person name="Endo H."/>
            <person name="Kuwata A."/>
            <person name="Ogata H."/>
        </authorList>
    </citation>
    <scope>NUCLEOTIDE SEQUENCE [LARGE SCALE GENOMIC DNA]</scope>
    <source>
        <strain evidence="4">NIES 3699</strain>
    </source>
</reference>
<sequence>MTISDLASSRSVLAILWFISSLVVLATVASGSWLIYSMNNAANCSVCSHMGDYASDGYEDYTSACQACELERETGGQNISLNYLAIMATCTIVQILLIQLFGALFVVGWGCGKRHKNVFSGFLLNKKSTGLGVGVFAGALLFTAYSLCQNAILFFSFNGGPHFQDFIDFYSNDNRRYSNRRLAYTSTATTGTYEAYDPYGTNSNSTEATEETEETDTTSTFEHQDLYYYSTRVALDQEEASIVFGILCIVLGFVFVWLALLVTQYSDELRKEYQAENRKEFGLSDDKAGYTYDYEESGDESSVYSEMSGRTKLSGISSDVEVKTVASNKSDKKKKWTKGWIMQKLSPKWGDTKEENKSLPAITSGLSYPPSLPSSLLEVSQIPKKEASPTLRPTSPTISVLRDSKYLPPDPESVQSLGEPRKDSVQLGTLRDYEPNKYDPNSKWKTYPRLPSDQAYAHSTNSVNWSKDVRADSPTRDLL</sequence>
<keyword evidence="2" id="KW-0812">Transmembrane</keyword>
<feature type="transmembrane region" description="Helical" evidence="2">
    <location>
        <begin position="83"/>
        <end position="110"/>
    </location>
</feature>
<dbReference type="EMBL" id="BRXX01000480">
    <property type="protein sequence ID" value="GMI13877.1"/>
    <property type="molecule type" value="Genomic_DNA"/>
</dbReference>
<feature type="transmembrane region" description="Helical" evidence="2">
    <location>
        <begin position="131"/>
        <end position="157"/>
    </location>
</feature>
<evidence type="ECO:0000256" key="2">
    <source>
        <dbReference type="SAM" id="Phobius"/>
    </source>
</evidence>
<dbReference type="Proteomes" id="UP001165160">
    <property type="component" value="Unassembled WGS sequence"/>
</dbReference>
<keyword evidence="2" id="KW-0472">Membrane</keyword>
<proteinExistence type="predicted"/>
<evidence type="ECO:0000256" key="1">
    <source>
        <dbReference type="SAM" id="MobiDB-lite"/>
    </source>
</evidence>
<keyword evidence="4" id="KW-1185">Reference proteome</keyword>
<gene>
    <name evidence="3" type="ORF">TrVE_jg13399</name>
</gene>
<name>A0A9W7KW45_9STRA</name>
<comment type="caution">
    <text evidence="3">The sequence shown here is derived from an EMBL/GenBank/DDBJ whole genome shotgun (WGS) entry which is preliminary data.</text>
</comment>
<evidence type="ECO:0000313" key="3">
    <source>
        <dbReference type="EMBL" id="GMI13877.1"/>
    </source>
</evidence>
<accession>A0A9W7KW45</accession>
<evidence type="ECO:0000313" key="4">
    <source>
        <dbReference type="Proteomes" id="UP001165160"/>
    </source>
</evidence>
<keyword evidence="2" id="KW-1133">Transmembrane helix</keyword>
<feature type="transmembrane region" description="Helical" evidence="2">
    <location>
        <begin position="242"/>
        <end position="262"/>
    </location>
</feature>
<organism evidence="3 4">
    <name type="scientific">Triparma verrucosa</name>
    <dbReference type="NCBI Taxonomy" id="1606542"/>
    <lineage>
        <taxon>Eukaryota</taxon>
        <taxon>Sar</taxon>
        <taxon>Stramenopiles</taxon>
        <taxon>Ochrophyta</taxon>
        <taxon>Bolidophyceae</taxon>
        <taxon>Parmales</taxon>
        <taxon>Triparmaceae</taxon>
        <taxon>Triparma</taxon>
    </lineage>
</organism>